<keyword evidence="2" id="KW-1185">Reference proteome</keyword>
<accession>A0ACB7T969</accession>
<reference evidence="1" key="1">
    <citation type="submission" date="2020-05" db="EMBL/GenBank/DDBJ databases">
        <title>Large-scale comparative analyses of tick genomes elucidate their genetic diversity and vector capacities.</title>
        <authorList>
            <person name="Jia N."/>
            <person name="Wang J."/>
            <person name="Shi W."/>
            <person name="Du L."/>
            <person name="Sun Y."/>
            <person name="Zhan W."/>
            <person name="Jiang J."/>
            <person name="Wang Q."/>
            <person name="Zhang B."/>
            <person name="Ji P."/>
            <person name="Sakyi L.B."/>
            <person name="Cui X."/>
            <person name="Yuan T."/>
            <person name="Jiang B."/>
            <person name="Yang W."/>
            <person name="Lam T.T.-Y."/>
            <person name="Chang Q."/>
            <person name="Ding S."/>
            <person name="Wang X."/>
            <person name="Zhu J."/>
            <person name="Ruan X."/>
            <person name="Zhao L."/>
            <person name="Wei J."/>
            <person name="Que T."/>
            <person name="Du C."/>
            <person name="Cheng J."/>
            <person name="Dai P."/>
            <person name="Han X."/>
            <person name="Huang E."/>
            <person name="Gao Y."/>
            <person name="Liu J."/>
            <person name="Shao H."/>
            <person name="Ye R."/>
            <person name="Li L."/>
            <person name="Wei W."/>
            <person name="Wang X."/>
            <person name="Wang C."/>
            <person name="Yang T."/>
            <person name="Huo Q."/>
            <person name="Li W."/>
            <person name="Guo W."/>
            <person name="Chen H."/>
            <person name="Zhou L."/>
            <person name="Ni X."/>
            <person name="Tian J."/>
            <person name="Zhou Y."/>
            <person name="Sheng Y."/>
            <person name="Liu T."/>
            <person name="Pan Y."/>
            <person name="Xia L."/>
            <person name="Li J."/>
            <person name="Zhao F."/>
            <person name="Cao W."/>
        </authorList>
    </citation>
    <scope>NUCLEOTIDE SEQUENCE</scope>
    <source>
        <strain evidence="1">Hyas-2018</strain>
    </source>
</reference>
<sequence length="72" mass="7800">MSAKMSTGKSLEAADYAVFGTLTVAGYLVGLYFSIPRKPCYGAVEPTLSFLRASVPGRQCPGLWHFSLRAKQ</sequence>
<protein>
    <submittedName>
        <fullName evidence="1">Uncharacterized protein</fullName>
    </submittedName>
</protein>
<name>A0ACB7T969_HYAAI</name>
<dbReference type="Proteomes" id="UP000821845">
    <property type="component" value="Chromosome 10"/>
</dbReference>
<organism evidence="1 2">
    <name type="scientific">Hyalomma asiaticum</name>
    <name type="common">Tick</name>
    <dbReference type="NCBI Taxonomy" id="266040"/>
    <lineage>
        <taxon>Eukaryota</taxon>
        <taxon>Metazoa</taxon>
        <taxon>Ecdysozoa</taxon>
        <taxon>Arthropoda</taxon>
        <taxon>Chelicerata</taxon>
        <taxon>Arachnida</taxon>
        <taxon>Acari</taxon>
        <taxon>Parasitiformes</taxon>
        <taxon>Ixodida</taxon>
        <taxon>Ixodoidea</taxon>
        <taxon>Ixodidae</taxon>
        <taxon>Hyalomminae</taxon>
        <taxon>Hyalomma</taxon>
    </lineage>
</organism>
<dbReference type="EMBL" id="CM023490">
    <property type="protein sequence ID" value="KAH6943380.1"/>
    <property type="molecule type" value="Genomic_DNA"/>
</dbReference>
<comment type="caution">
    <text evidence="1">The sequence shown here is derived from an EMBL/GenBank/DDBJ whole genome shotgun (WGS) entry which is preliminary data.</text>
</comment>
<proteinExistence type="predicted"/>
<gene>
    <name evidence="1" type="ORF">HPB50_020802</name>
</gene>
<evidence type="ECO:0000313" key="1">
    <source>
        <dbReference type="EMBL" id="KAH6943380.1"/>
    </source>
</evidence>
<evidence type="ECO:0000313" key="2">
    <source>
        <dbReference type="Proteomes" id="UP000821845"/>
    </source>
</evidence>